<dbReference type="EMBL" id="CP049863">
    <property type="protein sequence ID" value="QIK64097.1"/>
    <property type="molecule type" value="Genomic_DNA"/>
</dbReference>
<dbReference type="AlphaFoldDB" id="A0A6G7XI95"/>
<gene>
    <name evidence="1" type="ORF">G7068_13500</name>
</gene>
<evidence type="ECO:0000313" key="2">
    <source>
        <dbReference type="Proteomes" id="UP000502677"/>
    </source>
</evidence>
<dbReference type="RefSeq" id="WP_166292437.1">
    <property type="nucleotide sequence ID" value="NZ_CP049863.1"/>
</dbReference>
<protein>
    <submittedName>
        <fullName evidence="1">Uncharacterized protein</fullName>
    </submittedName>
</protein>
<keyword evidence="2" id="KW-1185">Reference proteome</keyword>
<proteinExistence type="predicted"/>
<evidence type="ECO:0000313" key="1">
    <source>
        <dbReference type="EMBL" id="QIK64097.1"/>
    </source>
</evidence>
<reference evidence="1 2" key="1">
    <citation type="submission" date="2020-03" db="EMBL/GenBank/DDBJ databases">
        <title>Leucobacter sp. nov., isolated from beetles.</title>
        <authorList>
            <person name="Hyun D.-W."/>
            <person name="Bae J.-W."/>
        </authorList>
    </citation>
    <scope>NUCLEOTIDE SEQUENCE [LARGE SCALE GENOMIC DNA]</scope>
    <source>
        <strain evidence="1 2">HDW9C</strain>
    </source>
</reference>
<organism evidence="1 2">
    <name type="scientific">Leucobacter viscericola</name>
    <dbReference type="NCBI Taxonomy" id="2714935"/>
    <lineage>
        <taxon>Bacteria</taxon>
        <taxon>Bacillati</taxon>
        <taxon>Actinomycetota</taxon>
        <taxon>Actinomycetes</taxon>
        <taxon>Micrococcales</taxon>
        <taxon>Microbacteriaceae</taxon>
        <taxon>Leucobacter</taxon>
    </lineage>
</organism>
<sequence>MQVSMLRLALLGGTAAATALLLVAGGTLQPQDPHVDNLAQVSASTPGNVTTEQLGPV</sequence>
<dbReference type="KEGG" id="lvi:G7068_13500"/>
<accession>A0A6G7XI95</accession>
<name>A0A6G7XI95_9MICO</name>
<dbReference type="Proteomes" id="UP000502677">
    <property type="component" value="Chromosome"/>
</dbReference>